<protein>
    <submittedName>
        <fullName evidence="1">DUF393 domain-containing protein</fullName>
    </submittedName>
</protein>
<dbReference type="Pfam" id="PF04134">
    <property type="entry name" value="DCC1-like"/>
    <property type="match status" value="1"/>
</dbReference>
<organism evidence="1 2">
    <name type="scientific">Exilibacterium tricleocarpae</name>
    <dbReference type="NCBI Taxonomy" id="2591008"/>
    <lineage>
        <taxon>Bacteria</taxon>
        <taxon>Pseudomonadati</taxon>
        <taxon>Pseudomonadota</taxon>
        <taxon>Gammaproteobacteria</taxon>
        <taxon>Cellvibrionales</taxon>
        <taxon>Cellvibrionaceae</taxon>
        <taxon>Exilibacterium</taxon>
    </lineage>
</organism>
<dbReference type="AlphaFoldDB" id="A0A545TP25"/>
<comment type="caution">
    <text evidence="1">The sequence shown here is derived from an EMBL/GenBank/DDBJ whole genome shotgun (WGS) entry which is preliminary data.</text>
</comment>
<dbReference type="PANTHER" id="PTHR34290">
    <property type="entry name" value="SI:CH73-390P7.2"/>
    <property type="match status" value="1"/>
</dbReference>
<gene>
    <name evidence="1" type="ORF">FKG94_12035</name>
</gene>
<keyword evidence="2" id="KW-1185">Reference proteome</keyword>
<accession>A0A545TP25</accession>
<evidence type="ECO:0000313" key="2">
    <source>
        <dbReference type="Proteomes" id="UP000319732"/>
    </source>
</evidence>
<dbReference type="OrthoDB" id="5294764at2"/>
<reference evidence="1 2" key="1">
    <citation type="submission" date="2019-06" db="EMBL/GenBank/DDBJ databases">
        <title>Whole genome sequence for Cellvibrionaceae sp. R142.</title>
        <authorList>
            <person name="Wang G."/>
        </authorList>
    </citation>
    <scope>NUCLEOTIDE SEQUENCE [LARGE SCALE GENOMIC DNA]</scope>
    <source>
        <strain evidence="1 2">R142</strain>
    </source>
</reference>
<dbReference type="InterPro" id="IPR007263">
    <property type="entry name" value="DCC1-like"/>
</dbReference>
<evidence type="ECO:0000313" key="1">
    <source>
        <dbReference type="EMBL" id="TQV78938.1"/>
    </source>
</evidence>
<dbReference type="GO" id="GO:0015035">
    <property type="term" value="F:protein-disulfide reductase activity"/>
    <property type="evidence" value="ECO:0007669"/>
    <property type="project" value="InterPro"/>
</dbReference>
<sequence>MQKLSELDHQRRIRLVDLHEPQFERDYPHIDRNAALAALHGELPDGQVLKGLDTSHRAWSLVGRGWLTAPLRWPLLRLVADGCYRLFARHRYRISLWLTGRARCDGNRCGPKT</sequence>
<dbReference type="InterPro" id="IPR044691">
    <property type="entry name" value="DCC1_Trx"/>
</dbReference>
<dbReference type="Proteomes" id="UP000319732">
    <property type="component" value="Unassembled WGS sequence"/>
</dbReference>
<dbReference type="EMBL" id="VHSG01000012">
    <property type="protein sequence ID" value="TQV78938.1"/>
    <property type="molecule type" value="Genomic_DNA"/>
</dbReference>
<proteinExistence type="predicted"/>
<name>A0A545TP25_9GAMM</name>
<dbReference type="PANTHER" id="PTHR34290:SF2">
    <property type="entry name" value="OS04G0668800 PROTEIN"/>
    <property type="match status" value="1"/>
</dbReference>